<dbReference type="NCBIfam" id="NF038403">
    <property type="entry name" value="perm_prefix_1"/>
    <property type="match status" value="1"/>
</dbReference>
<feature type="transmembrane region" description="Helical" evidence="1">
    <location>
        <begin position="101"/>
        <end position="127"/>
    </location>
</feature>
<dbReference type="STRING" id="1348253.LK09_09140"/>
<keyword evidence="3" id="KW-1185">Reference proteome</keyword>
<dbReference type="OrthoDB" id="3377884at2"/>
<protein>
    <submittedName>
        <fullName evidence="2">Uncharacterized protein</fullName>
    </submittedName>
</protein>
<keyword evidence="1" id="KW-0472">Membrane</keyword>
<sequence length="303" mass="31911">MNTDIHRLLDEAFAGVEMTPDAQDLKEEIRANLVARVDELEASGVAPADAAARAIAELGDVRELLGGSGSRDSAEATGGSRRGGYDFAAIAGRRVRPKPAFVVRTVVLSIVAAAAAVLFVLALLGVITAGLAGALALGVVFSGALGFVTGDALLQETTTNHPLPPGRAIGFGAATFGVLTGVVFGAAFAANLALIWLVVVAALLLVASIAAFSWLGATQTNRHKAWTRRMHENMPPNRFEEHPEVAARFGIYTAVIWVVTFVVIAILVFTVGWWWAPVAFVGGFAVMMLVLARMMFGRSDSDR</sequence>
<dbReference type="AlphaFoldDB" id="A0A0B2A3B9"/>
<feature type="transmembrane region" description="Helical" evidence="1">
    <location>
        <begin position="133"/>
        <end position="154"/>
    </location>
</feature>
<proteinExistence type="predicted"/>
<comment type="caution">
    <text evidence="2">The sequence shown here is derived from an EMBL/GenBank/DDBJ whole genome shotgun (WGS) entry which is preliminary data.</text>
</comment>
<evidence type="ECO:0000256" key="1">
    <source>
        <dbReference type="SAM" id="Phobius"/>
    </source>
</evidence>
<reference evidence="2 3" key="1">
    <citation type="submission" date="2014-11" db="EMBL/GenBank/DDBJ databases">
        <title>Genome sequence of Microbacterium mangrovi MUSC 115(T).</title>
        <authorList>
            <person name="Lee L.-H."/>
        </authorList>
    </citation>
    <scope>NUCLEOTIDE SEQUENCE [LARGE SCALE GENOMIC DNA]</scope>
    <source>
        <strain evidence="2 3">MUSC 115</strain>
    </source>
</reference>
<dbReference type="RefSeq" id="WP_039398529.1">
    <property type="nucleotide sequence ID" value="NZ_JTDK01000007.1"/>
</dbReference>
<keyword evidence="1" id="KW-0812">Transmembrane</keyword>
<organism evidence="2 3">
    <name type="scientific">Microbacterium mangrovi</name>
    <dbReference type="NCBI Taxonomy" id="1348253"/>
    <lineage>
        <taxon>Bacteria</taxon>
        <taxon>Bacillati</taxon>
        <taxon>Actinomycetota</taxon>
        <taxon>Actinomycetes</taxon>
        <taxon>Micrococcales</taxon>
        <taxon>Microbacteriaceae</taxon>
        <taxon>Microbacterium</taxon>
    </lineage>
</organism>
<gene>
    <name evidence="2" type="ORF">LK09_09140</name>
</gene>
<feature type="transmembrane region" description="Helical" evidence="1">
    <location>
        <begin position="194"/>
        <end position="215"/>
    </location>
</feature>
<keyword evidence="1" id="KW-1133">Transmembrane helix</keyword>
<feature type="transmembrane region" description="Helical" evidence="1">
    <location>
        <begin position="249"/>
        <end position="268"/>
    </location>
</feature>
<accession>A0A0B2A3B9</accession>
<name>A0A0B2A3B9_9MICO</name>
<feature type="transmembrane region" description="Helical" evidence="1">
    <location>
        <begin position="166"/>
        <end position="188"/>
    </location>
</feature>
<feature type="transmembrane region" description="Helical" evidence="1">
    <location>
        <begin position="274"/>
        <end position="296"/>
    </location>
</feature>
<dbReference type="InterPro" id="IPR047928">
    <property type="entry name" value="Perm_prefix_1"/>
</dbReference>
<dbReference type="EMBL" id="JTDK01000007">
    <property type="protein sequence ID" value="KHK97994.1"/>
    <property type="molecule type" value="Genomic_DNA"/>
</dbReference>
<evidence type="ECO:0000313" key="3">
    <source>
        <dbReference type="Proteomes" id="UP000031030"/>
    </source>
</evidence>
<dbReference type="Proteomes" id="UP000031030">
    <property type="component" value="Unassembled WGS sequence"/>
</dbReference>
<evidence type="ECO:0000313" key="2">
    <source>
        <dbReference type="EMBL" id="KHK97994.1"/>
    </source>
</evidence>